<organism evidence="1 2">
    <name type="scientific">Spirochaeta isovalerica</name>
    <dbReference type="NCBI Taxonomy" id="150"/>
    <lineage>
        <taxon>Bacteria</taxon>
        <taxon>Pseudomonadati</taxon>
        <taxon>Spirochaetota</taxon>
        <taxon>Spirochaetia</taxon>
        <taxon>Spirochaetales</taxon>
        <taxon>Spirochaetaceae</taxon>
        <taxon>Spirochaeta</taxon>
    </lineage>
</organism>
<dbReference type="EMBL" id="JACHGJ010000004">
    <property type="protein sequence ID" value="MBB6480760.1"/>
    <property type="molecule type" value="Genomic_DNA"/>
</dbReference>
<dbReference type="AlphaFoldDB" id="A0A841RCP2"/>
<sequence length="172" mass="19789">MKNPENELKILELISQGKDDISQRDISRIIGLSLGMTNSILKRFAEKGLITIKKVNNRNIQYALTAKGLEQIGQKSWRYFKRTIRNVVVYREAINGILREAKADGYNEVVLVGSSDLEFIVEHECYKLGIPFRVAYEKTEEISEKSYIVFAENELKQPVENSYSYSLNSLVY</sequence>
<accession>A0A841RCP2</accession>
<protein>
    <submittedName>
        <fullName evidence="1">DNA-binding MarR family transcriptional regulator</fullName>
    </submittedName>
</protein>
<evidence type="ECO:0000313" key="2">
    <source>
        <dbReference type="Proteomes" id="UP000587760"/>
    </source>
</evidence>
<dbReference type="Pfam" id="PF13412">
    <property type="entry name" value="HTH_24"/>
    <property type="match status" value="1"/>
</dbReference>
<reference evidence="1 2" key="1">
    <citation type="submission" date="2020-08" db="EMBL/GenBank/DDBJ databases">
        <title>Genomic Encyclopedia of Type Strains, Phase IV (KMG-IV): sequencing the most valuable type-strain genomes for metagenomic binning, comparative biology and taxonomic classification.</title>
        <authorList>
            <person name="Goeker M."/>
        </authorList>
    </citation>
    <scope>NUCLEOTIDE SEQUENCE [LARGE SCALE GENOMIC DNA]</scope>
    <source>
        <strain evidence="1 2">DSM 2461</strain>
    </source>
</reference>
<proteinExistence type="predicted"/>
<dbReference type="GO" id="GO:0003677">
    <property type="term" value="F:DNA binding"/>
    <property type="evidence" value="ECO:0007669"/>
    <property type="project" value="UniProtKB-KW"/>
</dbReference>
<evidence type="ECO:0000313" key="1">
    <source>
        <dbReference type="EMBL" id="MBB6480760.1"/>
    </source>
</evidence>
<dbReference type="Proteomes" id="UP000587760">
    <property type="component" value="Unassembled WGS sequence"/>
</dbReference>
<name>A0A841RCP2_9SPIO</name>
<dbReference type="InterPro" id="IPR036390">
    <property type="entry name" value="WH_DNA-bd_sf"/>
</dbReference>
<keyword evidence="2" id="KW-1185">Reference proteome</keyword>
<dbReference type="InterPro" id="IPR036388">
    <property type="entry name" value="WH-like_DNA-bd_sf"/>
</dbReference>
<gene>
    <name evidence="1" type="ORF">HNR50_002433</name>
</gene>
<dbReference type="RefSeq" id="WP_184747021.1">
    <property type="nucleotide sequence ID" value="NZ_JACHGJ010000004.1"/>
</dbReference>
<keyword evidence="1" id="KW-0238">DNA-binding</keyword>
<dbReference type="SUPFAM" id="SSF46785">
    <property type="entry name" value="Winged helix' DNA-binding domain"/>
    <property type="match status" value="1"/>
</dbReference>
<comment type="caution">
    <text evidence="1">The sequence shown here is derived from an EMBL/GenBank/DDBJ whole genome shotgun (WGS) entry which is preliminary data.</text>
</comment>
<dbReference type="Gene3D" id="1.10.10.10">
    <property type="entry name" value="Winged helix-like DNA-binding domain superfamily/Winged helix DNA-binding domain"/>
    <property type="match status" value="1"/>
</dbReference>